<keyword evidence="1" id="KW-0479">Metal-binding</keyword>
<dbReference type="Gene3D" id="2.60.40.420">
    <property type="entry name" value="Cupredoxins - blue copper proteins"/>
    <property type="match status" value="2"/>
</dbReference>
<keyword evidence="6" id="KW-1185">Reference proteome</keyword>
<dbReference type="SUPFAM" id="SSF49503">
    <property type="entry name" value="Cupredoxins"/>
    <property type="match status" value="2"/>
</dbReference>
<comment type="caution">
    <text evidence="5">The sequence shown here is derived from an EMBL/GenBank/DDBJ whole genome shotgun (WGS) entry which is preliminary data.</text>
</comment>
<dbReference type="InterPro" id="IPR008972">
    <property type="entry name" value="Cupredoxin"/>
</dbReference>
<organism evidence="5 6">
    <name type="scientific">Shewanella surugensis</name>
    <dbReference type="NCBI Taxonomy" id="212020"/>
    <lineage>
        <taxon>Bacteria</taxon>
        <taxon>Pseudomonadati</taxon>
        <taxon>Pseudomonadota</taxon>
        <taxon>Gammaproteobacteria</taxon>
        <taxon>Alteromonadales</taxon>
        <taxon>Shewanellaceae</taxon>
        <taxon>Shewanella</taxon>
    </lineage>
</organism>
<evidence type="ECO:0000259" key="3">
    <source>
        <dbReference type="Pfam" id="PF00394"/>
    </source>
</evidence>
<evidence type="ECO:0000313" key="5">
    <source>
        <dbReference type="EMBL" id="MCL1124616.1"/>
    </source>
</evidence>
<dbReference type="InterPro" id="IPR045087">
    <property type="entry name" value="Cu-oxidase_fam"/>
</dbReference>
<evidence type="ECO:0000313" key="6">
    <source>
        <dbReference type="Proteomes" id="UP001203423"/>
    </source>
</evidence>
<dbReference type="InterPro" id="IPR001117">
    <property type="entry name" value="Cu-oxidase_2nd"/>
</dbReference>
<accession>A0ABT0LAA4</accession>
<dbReference type="EMBL" id="JAKIKS010000027">
    <property type="protein sequence ID" value="MCL1124616.1"/>
    <property type="molecule type" value="Genomic_DNA"/>
</dbReference>
<feature type="domain" description="Plastocyanin-like" evidence="4">
    <location>
        <begin position="224"/>
        <end position="336"/>
    </location>
</feature>
<feature type="region of interest" description="Disordered" evidence="2">
    <location>
        <begin position="193"/>
        <end position="217"/>
    </location>
</feature>
<protein>
    <submittedName>
        <fullName evidence="5">Multicopper oxidase domain-containing protein</fullName>
    </submittedName>
</protein>
<reference evidence="5 6" key="1">
    <citation type="submission" date="2022-01" db="EMBL/GenBank/DDBJ databases">
        <title>Whole genome-based taxonomy of the Shewanellaceae.</title>
        <authorList>
            <person name="Martin-Rodriguez A.J."/>
        </authorList>
    </citation>
    <scope>NUCLEOTIDE SEQUENCE [LARGE SCALE GENOMIC DNA]</scope>
    <source>
        <strain evidence="5 6">DSM 17177</strain>
    </source>
</reference>
<feature type="domain" description="Plastocyanin-like" evidence="3">
    <location>
        <begin position="38"/>
        <end position="120"/>
    </location>
</feature>
<dbReference type="PROSITE" id="PS00080">
    <property type="entry name" value="MULTICOPPER_OXIDASE2"/>
    <property type="match status" value="1"/>
</dbReference>
<dbReference type="RefSeq" id="WP_248939893.1">
    <property type="nucleotide sequence ID" value="NZ_JAKIKS010000027.1"/>
</dbReference>
<dbReference type="Proteomes" id="UP001203423">
    <property type="component" value="Unassembled WGS sequence"/>
</dbReference>
<dbReference type="InterPro" id="IPR002355">
    <property type="entry name" value="Cu_oxidase_Cu_BS"/>
</dbReference>
<proteinExistence type="predicted"/>
<dbReference type="InterPro" id="IPR034279">
    <property type="entry name" value="CuRO_3_CopA"/>
</dbReference>
<evidence type="ECO:0000256" key="1">
    <source>
        <dbReference type="ARBA" id="ARBA00022723"/>
    </source>
</evidence>
<dbReference type="CDD" id="cd13896">
    <property type="entry name" value="CuRO_3_CopA"/>
    <property type="match status" value="1"/>
</dbReference>
<name>A0ABT0LAA4_9GAMM</name>
<dbReference type="Pfam" id="PF07731">
    <property type="entry name" value="Cu-oxidase_2"/>
    <property type="match status" value="1"/>
</dbReference>
<sequence length="361" mass="40844">MQSIAGAIKSKSFGNLVKRNFYNVLDADLSDVGYDAFITNGKTHWQVDGSPGDRLRLRVVNTSTSSYFYLNYAGGPLEVIAADGLDITPTKLDKLLISTAESYDFLVTVPQSGQYEFRATSFDGTGFTSTWIGDLNSTQYPAPDIPQPDIYQLSVDMTNAMIAMKKGSKNMPKGHKKTNTMPAMSNMMKNEFTGGPAETRPGAPYGKLRSPDKTTLAKNRPWREVKLDLTGDMDRYLWTFNGKTLAEDALIAIKKGENVRFVMTNKTMMRHPLHLHLHGHFFRVVTEQGEYSTLKHTVDVAPMQTTIIEFAANEEKDWFFHCHNLYHMLSGMERIVHYEDTEVAPEVMAQRYKAYEDPWYT</sequence>
<gene>
    <name evidence="5" type="ORF">L2764_09035</name>
</gene>
<evidence type="ECO:0000259" key="4">
    <source>
        <dbReference type="Pfam" id="PF07731"/>
    </source>
</evidence>
<dbReference type="Pfam" id="PF00394">
    <property type="entry name" value="Cu-oxidase"/>
    <property type="match status" value="1"/>
</dbReference>
<dbReference type="PANTHER" id="PTHR11709">
    <property type="entry name" value="MULTI-COPPER OXIDASE"/>
    <property type="match status" value="1"/>
</dbReference>
<evidence type="ECO:0000256" key="2">
    <source>
        <dbReference type="SAM" id="MobiDB-lite"/>
    </source>
</evidence>
<dbReference type="InterPro" id="IPR011706">
    <property type="entry name" value="Cu-oxidase_C"/>
</dbReference>